<proteinExistence type="predicted"/>
<sequence>MPMILKGGKGLVLGYGLACEKNGKQLKNKYIKECSVNFLRYMAV</sequence>
<dbReference type="Proteomes" id="UP000032803">
    <property type="component" value="Chromosome I"/>
</dbReference>
<keyword evidence="2" id="KW-1185">Reference proteome</keyword>
<protein>
    <submittedName>
        <fullName evidence="1">Uncharacterized protein</fullName>
    </submittedName>
</protein>
<dbReference type="HOGENOM" id="CLU_3218068_0_0_6"/>
<accession>A0A0A8UYX0</accession>
<evidence type="ECO:0000313" key="1">
    <source>
        <dbReference type="EMBL" id="CEK11959.1"/>
    </source>
</evidence>
<dbReference type="AlphaFoldDB" id="A0A0A8UYX0"/>
<gene>
    <name evidence="1" type="ORF">LHA_2967</name>
</gene>
<organism evidence="1 2">
    <name type="scientific">Legionella hackeliae</name>
    <dbReference type="NCBI Taxonomy" id="449"/>
    <lineage>
        <taxon>Bacteria</taxon>
        <taxon>Pseudomonadati</taxon>
        <taxon>Pseudomonadota</taxon>
        <taxon>Gammaproteobacteria</taxon>
        <taxon>Legionellales</taxon>
        <taxon>Legionellaceae</taxon>
        <taxon>Legionella</taxon>
    </lineage>
</organism>
<dbReference type="KEGG" id="lha:LHA_2967"/>
<reference evidence="2" key="1">
    <citation type="submission" date="2014-09" db="EMBL/GenBank/DDBJ databases">
        <authorList>
            <person name="Gomez-Valero L."/>
        </authorList>
    </citation>
    <scope>NUCLEOTIDE SEQUENCE [LARGE SCALE GENOMIC DNA]</scope>
    <source>
        <strain evidence="2">ATCC35250</strain>
    </source>
</reference>
<name>A0A0A8UYX0_LEGHA</name>
<dbReference type="EMBL" id="LN681225">
    <property type="protein sequence ID" value="CEK11959.1"/>
    <property type="molecule type" value="Genomic_DNA"/>
</dbReference>
<evidence type="ECO:0000313" key="2">
    <source>
        <dbReference type="Proteomes" id="UP000032803"/>
    </source>
</evidence>